<keyword evidence="4" id="KW-1185">Reference proteome</keyword>
<reference evidence="3" key="1">
    <citation type="submission" date="2023-07" db="EMBL/GenBank/DDBJ databases">
        <title>draft genome sequence of fig (Ficus carica).</title>
        <authorList>
            <person name="Takahashi T."/>
            <person name="Nishimura K."/>
        </authorList>
    </citation>
    <scope>NUCLEOTIDE SEQUENCE</scope>
</reference>
<evidence type="ECO:0000313" key="3">
    <source>
        <dbReference type="EMBL" id="GMN43750.1"/>
    </source>
</evidence>
<dbReference type="AlphaFoldDB" id="A0AA88D456"/>
<protein>
    <recommendedName>
        <fullName evidence="2">F-box domain-containing protein</fullName>
    </recommendedName>
</protein>
<dbReference type="Gene3D" id="1.20.1280.50">
    <property type="match status" value="1"/>
</dbReference>
<sequence>MKFSRENHPGNEKIPASDDQDHFDRLPDHLLPLIFNKILDGKTLVRCLTVSKRFNSLIPQTDAVFLPLPPLRKKPTSTKLFRSLCRLLHNIVVNKPRDSHKNVLYHSPNDVLKGFKELKSLHLELPSCKAESGLTGKDSFLKWKAEFGSNLRSCVILGANSVKREKIWENDNLGKENDNQNVLSDEELKRRIVWMISCLIAASARHYLLKRVVSDFSCLSNVVVSDGDKRGKVVIGGEEIAELRANSVNGGEGGDSWADVATESSLERSLIPDLGMKMWYVPRMVLPTCGWVMEGATLVVIRPLDHGMMGKGLDGGDCDLMGFDGDEEEREIFGEAVSEIVKTKKTYVMEMTSF</sequence>
<dbReference type="PANTHER" id="PTHR31215">
    <property type="entry name" value="OS05G0510400 PROTEIN-RELATED"/>
    <property type="match status" value="1"/>
</dbReference>
<dbReference type="InterPro" id="IPR001810">
    <property type="entry name" value="F-box_dom"/>
</dbReference>
<name>A0AA88D456_FICCA</name>
<accession>A0AA88D456</accession>
<organism evidence="3 4">
    <name type="scientific">Ficus carica</name>
    <name type="common">Common fig</name>
    <dbReference type="NCBI Taxonomy" id="3494"/>
    <lineage>
        <taxon>Eukaryota</taxon>
        <taxon>Viridiplantae</taxon>
        <taxon>Streptophyta</taxon>
        <taxon>Embryophyta</taxon>
        <taxon>Tracheophyta</taxon>
        <taxon>Spermatophyta</taxon>
        <taxon>Magnoliopsida</taxon>
        <taxon>eudicotyledons</taxon>
        <taxon>Gunneridae</taxon>
        <taxon>Pentapetalae</taxon>
        <taxon>rosids</taxon>
        <taxon>fabids</taxon>
        <taxon>Rosales</taxon>
        <taxon>Moraceae</taxon>
        <taxon>Ficeae</taxon>
        <taxon>Ficus</taxon>
    </lineage>
</organism>
<dbReference type="Pfam" id="PF12937">
    <property type="entry name" value="F-box-like"/>
    <property type="match status" value="1"/>
</dbReference>
<dbReference type="EMBL" id="BTGU01000017">
    <property type="protein sequence ID" value="GMN43750.1"/>
    <property type="molecule type" value="Genomic_DNA"/>
</dbReference>
<evidence type="ECO:0000259" key="2">
    <source>
        <dbReference type="Pfam" id="PF12937"/>
    </source>
</evidence>
<evidence type="ECO:0000256" key="1">
    <source>
        <dbReference type="SAM" id="MobiDB-lite"/>
    </source>
</evidence>
<gene>
    <name evidence="3" type="ORF">TIFTF001_012947</name>
</gene>
<dbReference type="CDD" id="cd09917">
    <property type="entry name" value="F-box_SF"/>
    <property type="match status" value="1"/>
</dbReference>
<feature type="domain" description="F-box" evidence="2">
    <location>
        <begin position="23"/>
        <end position="58"/>
    </location>
</feature>
<evidence type="ECO:0000313" key="4">
    <source>
        <dbReference type="Proteomes" id="UP001187192"/>
    </source>
</evidence>
<dbReference type="InterPro" id="IPR044809">
    <property type="entry name" value="AUF1-like"/>
</dbReference>
<comment type="caution">
    <text evidence="3">The sequence shown here is derived from an EMBL/GenBank/DDBJ whole genome shotgun (WGS) entry which is preliminary data.</text>
</comment>
<dbReference type="Gramene" id="FCD_00019196-RA">
    <property type="protein sequence ID" value="FCD_00019196-RA:cds"/>
    <property type="gene ID" value="FCD_00019196"/>
</dbReference>
<feature type="region of interest" description="Disordered" evidence="1">
    <location>
        <begin position="1"/>
        <end position="20"/>
    </location>
</feature>
<dbReference type="InterPro" id="IPR036047">
    <property type="entry name" value="F-box-like_dom_sf"/>
</dbReference>
<proteinExistence type="predicted"/>
<dbReference type="Proteomes" id="UP001187192">
    <property type="component" value="Unassembled WGS sequence"/>
</dbReference>
<dbReference type="SUPFAM" id="SSF81383">
    <property type="entry name" value="F-box domain"/>
    <property type="match status" value="1"/>
</dbReference>